<evidence type="ECO:0000313" key="3">
    <source>
        <dbReference type="Proteomes" id="UP000005938"/>
    </source>
</evidence>
<dbReference type="InterPro" id="IPR021457">
    <property type="entry name" value="DUF3108"/>
</dbReference>
<accession>I0W8N5</accession>
<feature type="signal peptide" evidence="1">
    <location>
        <begin position="1"/>
        <end position="18"/>
    </location>
</feature>
<feature type="chain" id="PRO_5003635030" evidence="1">
    <location>
        <begin position="19"/>
        <end position="244"/>
    </location>
</feature>
<dbReference type="RefSeq" id="WP_008240778.1">
    <property type="nucleotide sequence ID" value="NZ_AJJU01000034.1"/>
</dbReference>
<reference evidence="2 3" key="1">
    <citation type="journal article" date="2012" name="J. Bacteriol.">
        <title>Genome Sequence of the Halotolerant Bacterium Imtechella halotolerans K1T.</title>
        <authorList>
            <person name="Kumar S."/>
            <person name="Vikram S."/>
            <person name="Subramanian S."/>
            <person name="Raghava G.P."/>
            <person name="Pinnaka A.K."/>
        </authorList>
    </citation>
    <scope>NUCLEOTIDE SEQUENCE [LARGE SCALE GENOMIC DNA]</scope>
    <source>
        <strain evidence="2 3">K1</strain>
    </source>
</reference>
<evidence type="ECO:0000256" key="1">
    <source>
        <dbReference type="SAM" id="SignalP"/>
    </source>
</evidence>
<dbReference type="OrthoDB" id="756873at2"/>
<dbReference type="STRING" id="946077.W5A_11499"/>
<name>I0W8N5_9FLAO</name>
<dbReference type="eggNOG" id="ENOG50308J8">
    <property type="taxonomic scope" value="Bacteria"/>
</dbReference>
<proteinExistence type="predicted"/>
<dbReference type="Pfam" id="PF11306">
    <property type="entry name" value="DUF3108"/>
    <property type="match status" value="1"/>
</dbReference>
<sequence>MKHFIISILTITSLTVNAQSILMPSKNSFEKKWIKSTSYQMKWYTVNDSAKHEIGIVTTQIVKANKQLIVVTQVNMKNMNTPWTDSTVANLKTLKPIRHTSHNFQRDIILNFGKTITGYYNDKTNHNRTIVNDKPKNGYFDSNLYPFLVCWLPLENDYKQNISIYDFNPSRGNGIIKASIKNVSSGSYQTEKNGIRNVWVVWVSNEIVQNKNSSSTYFIDKENRNLWKQEIEVNGRKMMMKLVE</sequence>
<evidence type="ECO:0000313" key="2">
    <source>
        <dbReference type="EMBL" id="EID72751.1"/>
    </source>
</evidence>
<gene>
    <name evidence="2" type="ORF">W5A_11499</name>
</gene>
<dbReference type="Proteomes" id="UP000005938">
    <property type="component" value="Unassembled WGS sequence"/>
</dbReference>
<protein>
    <submittedName>
        <fullName evidence="2">Uncharacterized protein</fullName>
    </submittedName>
</protein>
<keyword evidence="1" id="KW-0732">Signal</keyword>
<dbReference type="AlphaFoldDB" id="I0W8N5"/>
<dbReference type="EMBL" id="AJJU01000034">
    <property type="protein sequence ID" value="EID72751.1"/>
    <property type="molecule type" value="Genomic_DNA"/>
</dbReference>
<comment type="caution">
    <text evidence="2">The sequence shown here is derived from an EMBL/GenBank/DDBJ whole genome shotgun (WGS) entry which is preliminary data.</text>
</comment>
<keyword evidence="3" id="KW-1185">Reference proteome</keyword>
<organism evidence="2 3">
    <name type="scientific">Imtechella halotolerans K1</name>
    <dbReference type="NCBI Taxonomy" id="946077"/>
    <lineage>
        <taxon>Bacteria</taxon>
        <taxon>Pseudomonadati</taxon>
        <taxon>Bacteroidota</taxon>
        <taxon>Flavobacteriia</taxon>
        <taxon>Flavobacteriales</taxon>
        <taxon>Flavobacteriaceae</taxon>
        <taxon>Imtechella</taxon>
    </lineage>
</organism>